<protein>
    <submittedName>
        <fullName evidence="2">Uncharacterized protein</fullName>
    </submittedName>
</protein>
<proteinExistence type="predicted"/>
<sequence>MPIAITNSQTNSTHPMTTRTKTGSLKSIQCLNPPHTHNSSQSLYMPEPTTYNKASQNLTSNELWQRNSMPYKNKAFGSLYQLLKICLSLAVVGHSAQNINLMVQLQGSKLA</sequence>
<dbReference type="Proteomes" id="UP000829196">
    <property type="component" value="Unassembled WGS sequence"/>
</dbReference>
<name>A0A8T3BIK0_DENNO</name>
<gene>
    <name evidence="2" type="ORF">KFK09_009780</name>
</gene>
<comment type="caution">
    <text evidence="2">The sequence shown here is derived from an EMBL/GenBank/DDBJ whole genome shotgun (WGS) entry which is preliminary data.</text>
</comment>
<evidence type="ECO:0000256" key="1">
    <source>
        <dbReference type="SAM" id="MobiDB-lite"/>
    </source>
</evidence>
<dbReference type="EMBL" id="JAGYWB010000008">
    <property type="protein sequence ID" value="KAI0513750.1"/>
    <property type="molecule type" value="Genomic_DNA"/>
</dbReference>
<evidence type="ECO:0000313" key="2">
    <source>
        <dbReference type="EMBL" id="KAI0513750.1"/>
    </source>
</evidence>
<organism evidence="2 3">
    <name type="scientific">Dendrobium nobile</name>
    <name type="common">Orchid</name>
    <dbReference type="NCBI Taxonomy" id="94219"/>
    <lineage>
        <taxon>Eukaryota</taxon>
        <taxon>Viridiplantae</taxon>
        <taxon>Streptophyta</taxon>
        <taxon>Embryophyta</taxon>
        <taxon>Tracheophyta</taxon>
        <taxon>Spermatophyta</taxon>
        <taxon>Magnoliopsida</taxon>
        <taxon>Liliopsida</taxon>
        <taxon>Asparagales</taxon>
        <taxon>Orchidaceae</taxon>
        <taxon>Epidendroideae</taxon>
        <taxon>Malaxideae</taxon>
        <taxon>Dendrobiinae</taxon>
        <taxon>Dendrobium</taxon>
    </lineage>
</organism>
<evidence type="ECO:0000313" key="3">
    <source>
        <dbReference type="Proteomes" id="UP000829196"/>
    </source>
</evidence>
<reference evidence="2" key="1">
    <citation type="journal article" date="2022" name="Front. Genet.">
        <title>Chromosome-Scale Assembly of the Dendrobium nobile Genome Provides Insights Into the Molecular Mechanism of the Biosynthesis of the Medicinal Active Ingredient of Dendrobium.</title>
        <authorList>
            <person name="Xu Q."/>
            <person name="Niu S.-C."/>
            <person name="Li K.-L."/>
            <person name="Zheng P.-J."/>
            <person name="Zhang X.-J."/>
            <person name="Jia Y."/>
            <person name="Liu Y."/>
            <person name="Niu Y.-X."/>
            <person name="Yu L.-H."/>
            <person name="Chen D.-F."/>
            <person name="Zhang G.-Q."/>
        </authorList>
    </citation>
    <scope>NUCLEOTIDE SEQUENCE</scope>
    <source>
        <tissue evidence="2">Leaf</tissue>
    </source>
</reference>
<accession>A0A8T3BIK0</accession>
<dbReference type="AlphaFoldDB" id="A0A8T3BIK0"/>
<keyword evidence="3" id="KW-1185">Reference proteome</keyword>
<feature type="region of interest" description="Disordered" evidence="1">
    <location>
        <begin position="1"/>
        <end position="20"/>
    </location>
</feature>